<evidence type="ECO:0000313" key="1">
    <source>
        <dbReference type="EMBL" id="MEM0518251.1"/>
    </source>
</evidence>
<dbReference type="AlphaFoldDB" id="A0AB35YRJ2"/>
<dbReference type="EMBL" id="JAZBJM010000003">
    <property type="protein sequence ID" value="MEM0518251.1"/>
    <property type="molecule type" value="Genomic_DNA"/>
</dbReference>
<dbReference type="PROSITE" id="PS51257">
    <property type="entry name" value="PROKAR_LIPOPROTEIN"/>
    <property type="match status" value="1"/>
</dbReference>
<evidence type="ECO:0000313" key="2">
    <source>
        <dbReference type="EMBL" id="MEM0572817.1"/>
    </source>
</evidence>
<accession>A0AB35YRJ2</accession>
<gene>
    <name evidence="2" type="ORF">VZD24_04760</name>
    <name evidence="1" type="ORF">VZD85_07810</name>
</gene>
<dbReference type="RefSeq" id="WP_279449036.1">
    <property type="nucleotide sequence ID" value="NZ_JAZBJM010000003.1"/>
</dbReference>
<protein>
    <recommendedName>
        <fullName evidence="5">Lipoprotein</fullName>
    </recommendedName>
</protein>
<evidence type="ECO:0008006" key="5">
    <source>
        <dbReference type="Google" id="ProtNLM"/>
    </source>
</evidence>
<dbReference type="Proteomes" id="UP001390963">
    <property type="component" value="Unassembled WGS sequence"/>
</dbReference>
<name>A0AB35YRJ2_9FLAO</name>
<keyword evidence="4" id="KW-1185">Reference proteome</keyword>
<dbReference type="EMBL" id="JBANCF010000003">
    <property type="protein sequence ID" value="MEM0572817.1"/>
    <property type="molecule type" value="Genomic_DNA"/>
</dbReference>
<comment type="caution">
    <text evidence="1">The sequence shown here is derived from an EMBL/GenBank/DDBJ whole genome shotgun (WGS) entry which is preliminary data.</text>
</comment>
<reference evidence="1 4" key="1">
    <citation type="submission" date="2024-01" db="EMBL/GenBank/DDBJ databases">
        <title>Aequorivita flavus sp. nov., isolated from deep-sea sediment.</title>
        <authorList>
            <person name="Chen X."/>
        </authorList>
    </citation>
    <scope>NUCLEOTIDE SEQUENCE</scope>
    <source>
        <strain evidence="1">MCCC 1A16923</strain>
        <strain evidence="2 4">MCCC 1A16935</strain>
    </source>
</reference>
<evidence type="ECO:0000313" key="3">
    <source>
        <dbReference type="Proteomes" id="UP001388259"/>
    </source>
</evidence>
<proteinExistence type="predicted"/>
<sequence>MKNSKKMHYLKIIALSLVTGITIGCNIIQVSNVHSQIHRPGLPSGSPTINYSWKLSVEKPIEIKSVSLYKKSEVIKIPNYIIYDLKDGKIINGEKLPSGDYFIKFEISGNQLDPKEENIIQLEYIKNSTKNTLRFKSTKIADLLMK</sequence>
<dbReference type="Proteomes" id="UP001388259">
    <property type="component" value="Unassembled WGS sequence"/>
</dbReference>
<organism evidence="1 3">
    <name type="scientific">Aequorivita flava</name>
    <dbReference type="NCBI Taxonomy" id="3114371"/>
    <lineage>
        <taxon>Bacteria</taxon>
        <taxon>Pseudomonadati</taxon>
        <taxon>Bacteroidota</taxon>
        <taxon>Flavobacteriia</taxon>
        <taxon>Flavobacteriales</taxon>
        <taxon>Flavobacteriaceae</taxon>
        <taxon>Aequorivita</taxon>
    </lineage>
</organism>
<evidence type="ECO:0000313" key="4">
    <source>
        <dbReference type="Proteomes" id="UP001390963"/>
    </source>
</evidence>